<dbReference type="PANTHER" id="PTHR14859:SF0">
    <property type="entry name" value="ENDONUCLEASE_EXONUCLEASE_PHOSPHATASE FAMILY PROTEIN, EXPRESSED"/>
    <property type="match status" value="1"/>
</dbReference>
<evidence type="ECO:0000313" key="3">
    <source>
        <dbReference type="Proteomes" id="UP000717585"/>
    </source>
</evidence>
<dbReference type="AlphaFoldDB" id="A0A8J6BAV3"/>
<organism evidence="2 3">
    <name type="scientific">Carpediemonas membranifera</name>
    <dbReference type="NCBI Taxonomy" id="201153"/>
    <lineage>
        <taxon>Eukaryota</taxon>
        <taxon>Metamonada</taxon>
        <taxon>Carpediemonas-like organisms</taxon>
        <taxon>Carpediemonas</taxon>
    </lineage>
</organism>
<protein>
    <submittedName>
        <fullName evidence="2">Endonuclease/Exonuclease/phosphatase domain containing protein</fullName>
    </submittedName>
</protein>
<reference evidence="2" key="1">
    <citation type="submission" date="2021-05" db="EMBL/GenBank/DDBJ databases">
        <title>A free-living protist that lacks canonical eukaryotic 1 DNA replication and segregation systems.</title>
        <authorList>
            <person name="Salas-Leiva D.E."/>
            <person name="Tromer E.C."/>
            <person name="Curtis B.A."/>
            <person name="Jerlstrom-Hultqvist J."/>
            <person name="Kolisko M."/>
            <person name="Yi Z."/>
            <person name="Salas-Leiva J.S."/>
            <person name="Gallot-Lavallee L."/>
            <person name="Kops G.J.P.L."/>
            <person name="Archibald J.M."/>
            <person name="Simpson A.G.B."/>
            <person name="Roger A.J."/>
        </authorList>
    </citation>
    <scope>NUCLEOTIDE SEQUENCE</scope>
    <source>
        <strain evidence="2">BICM</strain>
    </source>
</reference>
<proteinExistence type="predicted"/>
<feature type="domain" description="Endonuclease/exonuclease/phosphatase" evidence="1">
    <location>
        <begin position="88"/>
        <end position="353"/>
    </location>
</feature>
<dbReference type="OrthoDB" id="200415at2759"/>
<accession>A0A8J6BAV3</accession>
<name>A0A8J6BAV3_9EUKA</name>
<sequence>MAAAGQSYTIGSLNVHFFECEANHDICSFFATDIAKSGHRLDVLCVQECILNHLCTRPNGRTYSIEICPFYAGKKGENAERIELYYTMTEDEVERHLCASFGVSPQAITIYEQPKESSTRVPLTHHALRRHMTKPCYIRLNPDHGPATVGQEYTLGRLAHTLDMPYVAFGTSMPGNLGFFGNAVLSRVPFTEAMCRQLESTPELQVSCPPPWEYPQTRGLTTVCLPGLRLAVVHLDHVYEQLRTHQLITVAETLSGSAPTLLIGDFNSLRQCDYSESQWASIVSIREKNRWEEPRPEVMETALSLGFRDSFYEVNPNALPAPTCRFNTRVDYGMLKGAISALEYGTYHSHSDHQLLVVKVKVG</sequence>
<gene>
    <name evidence="2" type="ORF">J8273_1931</name>
</gene>
<keyword evidence="2" id="KW-0378">Hydrolase</keyword>
<keyword evidence="2" id="KW-0255">Endonuclease</keyword>
<dbReference type="GO" id="GO:0005783">
    <property type="term" value="C:endoplasmic reticulum"/>
    <property type="evidence" value="ECO:0007669"/>
    <property type="project" value="TreeGrafter"/>
</dbReference>
<keyword evidence="3" id="KW-1185">Reference proteome</keyword>
<dbReference type="SUPFAM" id="SSF56219">
    <property type="entry name" value="DNase I-like"/>
    <property type="match status" value="1"/>
</dbReference>
<dbReference type="Pfam" id="PF03372">
    <property type="entry name" value="Exo_endo_phos"/>
    <property type="match status" value="1"/>
</dbReference>
<comment type="caution">
    <text evidence="2">The sequence shown here is derived from an EMBL/GenBank/DDBJ whole genome shotgun (WGS) entry which is preliminary data.</text>
</comment>
<evidence type="ECO:0000259" key="1">
    <source>
        <dbReference type="Pfam" id="PF03372"/>
    </source>
</evidence>
<dbReference type="GO" id="GO:0006506">
    <property type="term" value="P:GPI anchor biosynthetic process"/>
    <property type="evidence" value="ECO:0007669"/>
    <property type="project" value="TreeGrafter"/>
</dbReference>
<dbReference type="GO" id="GO:0004519">
    <property type="term" value="F:endonuclease activity"/>
    <property type="evidence" value="ECO:0007669"/>
    <property type="project" value="UniProtKB-KW"/>
</dbReference>
<dbReference type="Gene3D" id="3.60.10.10">
    <property type="entry name" value="Endonuclease/exonuclease/phosphatase"/>
    <property type="match status" value="1"/>
</dbReference>
<dbReference type="Proteomes" id="UP000717585">
    <property type="component" value="Unassembled WGS sequence"/>
</dbReference>
<dbReference type="InterPro" id="IPR005135">
    <property type="entry name" value="Endo/exonuclease/phosphatase"/>
</dbReference>
<dbReference type="PANTHER" id="PTHR14859">
    <property type="entry name" value="CALCOFLUOR WHITE HYPERSENSITIVE PROTEIN PRECURSOR"/>
    <property type="match status" value="1"/>
</dbReference>
<dbReference type="GO" id="GO:0016020">
    <property type="term" value="C:membrane"/>
    <property type="evidence" value="ECO:0007669"/>
    <property type="project" value="GOC"/>
</dbReference>
<keyword evidence="2" id="KW-0540">Nuclease</keyword>
<dbReference type="InterPro" id="IPR036691">
    <property type="entry name" value="Endo/exonu/phosph_ase_sf"/>
</dbReference>
<dbReference type="EMBL" id="JAHDYR010000005">
    <property type="protein sequence ID" value="KAG9396884.1"/>
    <property type="molecule type" value="Genomic_DNA"/>
</dbReference>
<dbReference type="InterPro" id="IPR051916">
    <property type="entry name" value="GPI-anchor_lipid_remodeler"/>
</dbReference>
<evidence type="ECO:0000313" key="2">
    <source>
        <dbReference type="EMBL" id="KAG9396884.1"/>
    </source>
</evidence>